<dbReference type="PANTHER" id="PTHR11200:SF240">
    <property type="entry name" value="INOSITOL POLYPHOSPHATE 5-PHOSPHATASE C9G1.10C-RELATED"/>
    <property type="match status" value="1"/>
</dbReference>
<dbReference type="GO" id="GO:0046856">
    <property type="term" value="P:phosphatidylinositol dephosphorylation"/>
    <property type="evidence" value="ECO:0007669"/>
    <property type="project" value="InterPro"/>
</dbReference>
<dbReference type="PANTHER" id="PTHR11200">
    <property type="entry name" value="INOSITOL 5-PHOSPHATASE"/>
    <property type="match status" value="1"/>
</dbReference>
<dbReference type="SUPFAM" id="SSF56219">
    <property type="entry name" value="DNase I-like"/>
    <property type="match status" value="1"/>
</dbReference>
<protein>
    <recommendedName>
        <fullName evidence="2">Inositol polyphosphate-related phosphatase domain-containing protein</fullName>
    </recommendedName>
</protein>
<feature type="compositionally biased region" description="Polar residues" evidence="1">
    <location>
        <begin position="55"/>
        <end position="71"/>
    </location>
</feature>
<dbReference type="Proteomes" id="UP000013776">
    <property type="component" value="Unassembled WGS sequence"/>
</dbReference>
<dbReference type="STRING" id="1097556.R4XKA7"/>
<dbReference type="InterPro" id="IPR036691">
    <property type="entry name" value="Endo/exonu/phosph_ase_sf"/>
</dbReference>
<gene>
    <name evidence="3" type="ORF">TAPDE_005429</name>
</gene>
<accession>R4XKA7</accession>
<dbReference type="Gene3D" id="2.130.10.10">
    <property type="entry name" value="YVTN repeat-like/Quinoprotein amine dehydrogenase"/>
    <property type="match status" value="2"/>
</dbReference>
<evidence type="ECO:0000313" key="4">
    <source>
        <dbReference type="Proteomes" id="UP000013776"/>
    </source>
</evidence>
<proteinExistence type="predicted"/>
<feature type="domain" description="Inositol polyphosphate-related phosphatase" evidence="2">
    <location>
        <begin position="475"/>
        <end position="821"/>
    </location>
</feature>
<comment type="caution">
    <text evidence="3">The sequence shown here is derived from an EMBL/GenBank/DDBJ whole genome shotgun (WGS) entry which is preliminary data.</text>
</comment>
<dbReference type="InterPro" id="IPR046985">
    <property type="entry name" value="IP5"/>
</dbReference>
<feature type="compositionally biased region" description="Polar residues" evidence="1">
    <location>
        <begin position="1"/>
        <end position="11"/>
    </location>
</feature>
<dbReference type="AlphaFoldDB" id="R4XKA7"/>
<dbReference type="OrthoDB" id="2248459at2759"/>
<dbReference type="InterPro" id="IPR036322">
    <property type="entry name" value="WD40_repeat_dom_sf"/>
</dbReference>
<sequence length="885" mass="99488">MLPSRPVSQSLHGLMASRSESPLQQKPELPRRTDSTKMMVPPVLVRSMPPLPSRPTYNDTSKATLSTSRQSLQHERHAVDASAAYRRSLDEPPSLRKSQKAQDATILNEDSDVDDDMPLVVDNARALDQPDTSTANRKPPRFKGTHWDVMTGKEIKKTALCGDSIMIAHSDKLKLHNLLTGEITWQLPVVDTRVTAMDFRTVDAHELDHAGRFLWIGFRDGSLHELDIKNRVIVERYFHAHGAPIVSILRNKRTMWTLDENGNLQMWSNKESCSLKGKPSSTSLRTVIGVNAATVIGGLLWIGSGRTVHVFDPKKSSQSRLTPDRGVEPSRVAGTITCVVHLPHTPDCIYFGHDDGKISIFSVTELRCIEVISISHYNLSGLLGVGDYLWASFKTGKIFVYDVHSRPWRVMKEWHAHKSPILELNIDRYGLWQEKRLQVSSMAGDGAVKIWDGLLMEDWLDAEMQRRLEEFSSMTTTSALVCTWNAGASVPQKLTRDYEDAQFIENMIRQAKSPDFIIFGFQELVDLDDKGKAGKSVAKGFFGKKKEKEPDEKALAVAYQQWQAHLEKQVAIASSSSDDYKLLQVRSLVGLFTCLFVKRKFQNRIGNVEASSVKTGLKGRYGNKGAIVIRLVLDDTSMCFINCHLAAGQKNVMNRNNDIFSILDQAGLSASTERQPGNHVFVSGGDGSMVLDHEICIINGDMNYRINGNRNQVIQYVKEGRLDKLLENDQLLLELRKNATHRMRSFTESAISFNPTYKYDPGTDNYDSSEKMRVPAWCDRIYYRGLGTSQLQTSSYQAHVCRVSDHRPVSALLHMRVKTVNAEQRKEVYDNVTRQWVDLANKTIVATKVAALCEVTGRNEKECKEVLRKTHGQVVSDAARAMIST</sequence>
<dbReference type="GO" id="GO:0004439">
    <property type="term" value="F:phosphatidylinositol-4,5-bisphosphate 5-phosphatase activity"/>
    <property type="evidence" value="ECO:0007669"/>
    <property type="project" value="TreeGrafter"/>
</dbReference>
<evidence type="ECO:0000313" key="3">
    <source>
        <dbReference type="EMBL" id="CCG84880.1"/>
    </source>
</evidence>
<keyword evidence="4" id="KW-1185">Reference proteome</keyword>
<evidence type="ECO:0000256" key="1">
    <source>
        <dbReference type="SAM" id="MobiDB-lite"/>
    </source>
</evidence>
<dbReference type="SUPFAM" id="SSF50978">
    <property type="entry name" value="WD40 repeat-like"/>
    <property type="match status" value="1"/>
</dbReference>
<dbReference type="InterPro" id="IPR000300">
    <property type="entry name" value="IPPc"/>
</dbReference>
<dbReference type="Gene3D" id="3.60.10.10">
    <property type="entry name" value="Endonuclease/exonuclease/phosphatase"/>
    <property type="match status" value="1"/>
</dbReference>
<feature type="region of interest" description="Disordered" evidence="1">
    <location>
        <begin position="1"/>
        <end position="115"/>
    </location>
</feature>
<dbReference type="Pfam" id="PF22669">
    <property type="entry name" value="Exo_endo_phos2"/>
    <property type="match status" value="1"/>
</dbReference>
<organism evidence="3 4">
    <name type="scientific">Taphrina deformans (strain PYCC 5710 / ATCC 11124 / CBS 356.35 / IMI 108563 / JCM 9778 / NBRC 8474)</name>
    <name type="common">Peach leaf curl fungus</name>
    <name type="synonym">Lalaria deformans</name>
    <dbReference type="NCBI Taxonomy" id="1097556"/>
    <lineage>
        <taxon>Eukaryota</taxon>
        <taxon>Fungi</taxon>
        <taxon>Dikarya</taxon>
        <taxon>Ascomycota</taxon>
        <taxon>Taphrinomycotina</taxon>
        <taxon>Taphrinomycetes</taxon>
        <taxon>Taphrinales</taxon>
        <taxon>Taphrinaceae</taxon>
        <taxon>Taphrina</taxon>
    </lineage>
</organism>
<dbReference type="SMART" id="SM00128">
    <property type="entry name" value="IPPc"/>
    <property type="match status" value="1"/>
</dbReference>
<dbReference type="InterPro" id="IPR015943">
    <property type="entry name" value="WD40/YVTN_repeat-like_dom_sf"/>
</dbReference>
<evidence type="ECO:0000259" key="2">
    <source>
        <dbReference type="SMART" id="SM00128"/>
    </source>
</evidence>
<dbReference type="EMBL" id="CAHR02000333">
    <property type="protein sequence ID" value="CCG84880.1"/>
    <property type="molecule type" value="Genomic_DNA"/>
</dbReference>
<dbReference type="eggNOG" id="KOG0565">
    <property type="taxonomic scope" value="Eukaryota"/>
</dbReference>
<name>R4XKA7_TAPDE</name>
<reference evidence="3 4" key="1">
    <citation type="journal article" date="2013" name="MBio">
        <title>Genome sequencing of the plant pathogen Taphrina deformans, the causal agent of peach leaf curl.</title>
        <authorList>
            <person name="Cisse O.H."/>
            <person name="Almeida J.M.G.C.F."/>
            <person name="Fonseca A."/>
            <person name="Kumar A.A."/>
            <person name="Salojaervi J."/>
            <person name="Overmyer K."/>
            <person name="Hauser P.M."/>
            <person name="Pagni M."/>
        </authorList>
    </citation>
    <scope>NUCLEOTIDE SEQUENCE [LARGE SCALE GENOMIC DNA]</scope>
    <source>
        <strain evidence="4">PYCC 5710 / ATCC 11124 / CBS 356.35 / IMI 108563 / JCM 9778 / NBRC 8474</strain>
    </source>
</reference>